<gene>
    <name evidence="1" type="ORF">K435DRAFT_645616</name>
</gene>
<evidence type="ECO:0000313" key="2">
    <source>
        <dbReference type="Proteomes" id="UP000297245"/>
    </source>
</evidence>
<protein>
    <submittedName>
        <fullName evidence="1">Uncharacterized protein</fullName>
    </submittedName>
</protein>
<reference evidence="1 2" key="1">
    <citation type="journal article" date="2019" name="Nat. Ecol. Evol.">
        <title>Megaphylogeny resolves global patterns of mushroom evolution.</title>
        <authorList>
            <person name="Varga T."/>
            <person name="Krizsan K."/>
            <person name="Foldi C."/>
            <person name="Dima B."/>
            <person name="Sanchez-Garcia M."/>
            <person name="Sanchez-Ramirez S."/>
            <person name="Szollosi G.J."/>
            <person name="Szarkandi J.G."/>
            <person name="Papp V."/>
            <person name="Albert L."/>
            <person name="Andreopoulos W."/>
            <person name="Angelini C."/>
            <person name="Antonin V."/>
            <person name="Barry K.W."/>
            <person name="Bougher N.L."/>
            <person name="Buchanan P."/>
            <person name="Buyck B."/>
            <person name="Bense V."/>
            <person name="Catcheside P."/>
            <person name="Chovatia M."/>
            <person name="Cooper J."/>
            <person name="Damon W."/>
            <person name="Desjardin D."/>
            <person name="Finy P."/>
            <person name="Geml J."/>
            <person name="Haridas S."/>
            <person name="Hughes K."/>
            <person name="Justo A."/>
            <person name="Karasinski D."/>
            <person name="Kautmanova I."/>
            <person name="Kiss B."/>
            <person name="Kocsube S."/>
            <person name="Kotiranta H."/>
            <person name="LaButti K.M."/>
            <person name="Lechner B.E."/>
            <person name="Liimatainen K."/>
            <person name="Lipzen A."/>
            <person name="Lukacs Z."/>
            <person name="Mihaltcheva S."/>
            <person name="Morgado L.N."/>
            <person name="Niskanen T."/>
            <person name="Noordeloos M.E."/>
            <person name="Ohm R.A."/>
            <person name="Ortiz-Santana B."/>
            <person name="Ovrebo C."/>
            <person name="Racz N."/>
            <person name="Riley R."/>
            <person name="Savchenko A."/>
            <person name="Shiryaev A."/>
            <person name="Soop K."/>
            <person name="Spirin V."/>
            <person name="Szebenyi C."/>
            <person name="Tomsovsky M."/>
            <person name="Tulloss R.E."/>
            <person name="Uehling J."/>
            <person name="Grigoriev I.V."/>
            <person name="Vagvolgyi C."/>
            <person name="Papp T."/>
            <person name="Martin F.M."/>
            <person name="Miettinen O."/>
            <person name="Hibbett D.S."/>
            <person name="Nagy L.G."/>
        </authorList>
    </citation>
    <scope>NUCLEOTIDE SEQUENCE [LARGE SCALE GENOMIC DNA]</scope>
    <source>
        <strain evidence="1 2">CBS 962.96</strain>
    </source>
</reference>
<dbReference type="AlphaFoldDB" id="A0A4S8MST2"/>
<evidence type="ECO:0000313" key="1">
    <source>
        <dbReference type="EMBL" id="THV06207.1"/>
    </source>
</evidence>
<proteinExistence type="predicted"/>
<sequence length="962" mass="108815">MVGGKNTLSATNLAAYHHFNCDLYLYNTYHGTAQQTPSKSTPNQVSELSRAQFQRGIDWETRLLSWLNEQQLLLTVPSVALRGEDLVENILNDDRDRFFISGISFAPPQDDLDRLYIEAGREPVKFGVAKPDLLEIRRVENGFVWKVIDAKASKSAKTSHQVQIYFYTLCLRYLLPQPLFQPANTASIWLPPAHGFDLYSPSFDDLKTIDTSLFHFPVDDFLFRHLPKTLSQPRNAISWHFNPMCKGCPFTSDCKEQSTKQGRLGSMSNISFGEARVLKNLIESWHECSSSDLKHPLTDIEDLATIFGKGENVQKLTSAYPITMRKAKRILALPARNRMRPTTSPIIEASRTKKIQVIQHRNYSCPRREDISVVISLLQDPSSPSSDIVSFCISIFSSITLPSVPSVLQGDGFELVSSLAFVIETILLHQEKLPTLPSTQFYVWSSAEHSALQTHLINSALASSHITRDIRLCIGALAQGASLLQTTFQPVLLSGVLMDFLSKGRRVKADFQSILDRMGLSTEGTINQLKQRIQDELQKYQSDAGRQEAEEQRRKEIGHIPRVVVLKREVERSLAFPIPGFWDLPECAAMLGNSEDCPSEEALFDAYVTGSSVWKLLEDRNKFVYEILGSLRRQVSTNESHLFVNIANPLSAYFMDICREEHLRKLFYMQQFEVLARLSELWKARIDGCPEAPILEYSDTQQGRQRAEHVFYLMSGSLDTPASEKEKTMFDYLLVKDDDYDDPDSGNNLPVEALFDDLGVSGLVFPLNRFTRSRWEAQHAIVQKGLLLADIRDITVDGSRTKVTLQTWGSGNGIRLTKGTHYRLSPRLVDFNISKVLSTLFELDLRRESEDVAIPFLQLMLDPKSFKGSDDPDSSKIQAAFRQTGTDLQKLFRELTGLGVEPATVLVLKASQNRAAQHILGNRLTVIWGPPGQLIMLTYQCQTFTITQEPERRIPLLCRFYD</sequence>
<dbReference type="Proteomes" id="UP000297245">
    <property type="component" value="Unassembled WGS sequence"/>
</dbReference>
<dbReference type="EMBL" id="ML179044">
    <property type="protein sequence ID" value="THV06207.1"/>
    <property type="molecule type" value="Genomic_DNA"/>
</dbReference>
<organism evidence="1 2">
    <name type="scientific">Dendrothele bispora (strain CBS 962.96)</name>
    <dbReference type="NCBI Taxonomy" id="1314807"/>
    <lineage>
        <taxon>Eukaryota</taxon>
        <taxon>Fungi</taxon>
        <taxon>Dikarya</taxon>
        <taxon>Basidiomycota</taxon>
        <taxon>Agaricomycotina</taxon>
        <taxon>Agaricomycetes</taxon>
        <taxon>Agaricomycetidae</taxon>
        <taxon>Agaricales</taxon>
        <taxon>Agaricales incertae sedis</taxon>
        <taxon>Dendrothele</taxon>
    </lineage>
</organism>
<keyword evidence="2" id="KW-1185">Reference proteome</keyword>
<dbReference type="OrthoDB" id="6513042at2759"/>
<name>A0A4S8MST2_DENBC</name>
<accession>A0A4S8MST2</accession>